<reference evidence="1 2" key="2">
    <citation type="journal article" date="2022" name="Mol. Ecol. Resour.">
        <title>The genomes of chicory, endive, great burdock and yacon provide insights into Asteraceae paleo-polyploidization history and plant inulin production.</title>
        <authorList>
            <person name="Fan W."/>
            <person name="Wang S."/>
            <person name="Wang H."/>
            <person name="Wang A."/>
            <person name="Jiang F."/>
            <person name="Liu H."/>
            <person name="Zhao H."/>
            <person name="Xu D."/>
            <person name="Zhang Y."/>
        </authorList>
    </citation>
    <scope>NUCLEOTIDE SEQUENCE [LARGE SCALE GENOMIC DNA]</scope>
    <source>
        <strain evidence="2">cv. Yunnan</strain>
        <tissue evidence="1">Leaves</tissue>
    </source>
</reference>
<evidence type="ECO:0000313" key="1">
    <source>
        <dbReference type="EMBL" id="KAI3760622.1"/>
    </source>
</evidence>
<keyword evidence="2" id="KW-1185">Reference proteome</keyword>
<gene>
    <name evidence="1" type="ORF">L1987_51019</name>
</gene>
<accession>A0ACB9EP62</accession>
<organism evidence="1 2">
    <name type="scientific">Smallanthus sonchifolius</name>
    <dbReference type="NCBI Taxonomy" id="185202"/>
    <lineage>
        <taxon>Eukaryota</taxon>
        <taxon>Viridiplantae</taxon>
        <taxon>Streptophyta</taxon>
        <taxon>Embryophyta</taxon>
        <taxon>Tracheophyta</taxon>
        <taxon>Spermatophyta</taxon>
        <taxon>Magnoliopsida</taxon>
        <taxon>eudicotyledons</taxon>
        <taxon>Gunneridae</taxon>
        <taxon>Pentapetalae</taxon>
        <taxon>asterids</taxon>
        <taxon>campanulids</taxon>
        <taxon>Asterales</taxon>
        <taxon>Asteraceae</taxon>
        <taxon>Asteroideae</taxon>
        <taxon>Heliantheae alliance</taxon>
        <taxon>Millerieae</taxon>
        <taxon>Smallanthus</taxon>
    </lineage>
</organism>
<dbReference type="EMBL" id="CM042034">
    <property type="protein sequence ID" value="KAI3760622.1"/>
    <property type="molecule type" value="Genomic_DNA"/>
</dbReference>
<sequence>MHHSTVTVYVVGIKEDNFRPVAASLTEDPVVLQNPSMIILNDGSCSSKELGIIQHNFSFSFLSFSKMHALLSHQR</sequence>
<name>A0ACB9EP62_9ASTR</name>
<comment type="caution">
    <text evidence="1">The sequence shown here is derived from an EMBL/GenBank/DDBJ whole genome shotgun (WGS) entry which is preliminary data.</text>
</comment>
<dbReference type="Proteomes" id="UP001056120">
    <property type="component" value="Linkage Group LG17"/>
</dbReference>
<protein>
    <submittedName>
        <fullName evidence="1">Uncharacterized protein</fullName>
    </submittedName>
</protein>
<reference evidence="2" key="1">
    <citation type="journal article" date="2022" name="Mol. Ecol. Resour.">
        <title>The genomes of chicory, endive, great burdock and yacon provide insights into Asteraceae palaeo-polyploidization history and plant inulin production.</title>
        <authorList>
            <person name="Fan W."/>
            <person name="Wang S."/>
            <person name="Wang H."/>
            <person name="Wang A."/>
            <person name="Jiang F."/>
            <person name="Liu H."/>
            <person name="Zhao H."/>
            <person name="Xu D."/>
            <person name="Zhang Y."/>
        </authorList>
    </citation>
    <scope>NUCLEOTIDE SEQUENCE [LARGE SCALE GENOMIC DNA]</scope>
    <source>
        <strain evidence="2">cv. Yunnan</strain>
    </source>
</reference>
<evidence type="ECO:0000313" key="2">
    <source>
        <dbReference type="Proteomes" id="UP001056120"/>
    </source>
</evidence>
<proteinExistence type="predicted"/>